<dbReference type="InterPro" id="IPR051222">
    <property type="entry name" value="PPR/CCM1_RNA-binding"/>
</dbReference>
<evidence type="ECO:0000256" key="2">
    <source>
        <dbReference type="ARBA" id="ARBA00022737"/>
    </source>
</evidence>
<keyword evidence="2" id="KW-0677">Repeat</keyword>
<accession>A0AAD5BEH1</accession>
<dbReference type="Pfam" id="PF13041">
    <property type="entry name" value="PPR_2"/>
    <property type="match status" value="1"/>
</dbReference>
<dbReference type="EMBL" id="JAIHNG010000120">
    <property type="protein sequence ID" value="KAI5957821.1"/>
    <property type="molecule type" value="Genomic_DNA"/>
</dbReference>
<dbReference type="RefSeq" id="XP_051608524.1">
    <property type="nucleotide sequence ID" value="XM_051752471.1"/>
</dbReference>
<dbReference type="PANTHER" id="PTHR47942:SF63">
    <property type="entry name" value="PENTATRICOPEPTIDE REPEAT-CONTAINING PROTEIN"/>
    <property type="match status" value="1"/>
</dbReference>
<name>A0AAD5BEH1_9ASCO</name>
<proteinExistence type="predicted"/>
<dbReference type="InterPro" id="IPR011990">
    <property type="entry name" value="TPR-like_helical_dom_sf"/>
</dbReference>
<feature type="compositionally biased region" description="Polar residues" evidence="4">
    <location>
        <begin position="62"/>
        <end position="73"/>
    </location>
</feature>
<dbReference type="Gene3D" id="1.25.40.10">
    <property type="entry name" value="Tetratricopeptide repeat domain"/>
    <property type="match status" value="3"/>
</dbReference>
<evidence type="ECO:0000256" key="3">
    <source>
        <dbReference type="ARBA" id="ARBA00044527"/>
    </source>
</evidence>
<dbReference type="GO" id="GO:0005739">
    <property type="term" value="C:mitochondrion"/>
    <property type="evidence" value="ECO:0007669"/>
    <property type="project" value="UniProtKB-SubCell"/>
</dbReference>
<evidence type="ECO:0000313" key="6">
    <source>
        <dbReference type="Proteomes" id="UP001204833"/>
    </source>
</evidence>
<protein>
    <recommendedName>
        <fullName evidence="3">Mitochondrial 15S rRNA processing factor CCM1</fullName>
    </recommendedName>
</protein>
<comment type="subcellular location">
    <subcellularLocation>
        <location evidence="1">Mitochondrion</location>
    </subcellularLocation>
</comment>
<evidence type="ECO:0000256" key="4">
    <source>
        <dbReference type="SAM" id="MobiDB-lite"/>
    </source>
</evidence>
<dbReference type="AlphaFoldDB" id="A0AAD5BEH1"/>
<feature type="region of interest" description="Disordered" evidence="4">
    <location>
        <begin position="37"/>
        <end position="78"/>
    </location>
</feature>
<gene>
    <name evidence="5" type="ORF">KGF57_003088</name>
</gene>
<evidence type="ECO:0000256" key="1">
    <source>
        <dbReference type="ARBA" id="ARBA00004173"/>
    </source>
</evidence>
<dbReference type="GeneID" id="76151147"/>
<sequence>MLPYRQCINGCKVVTHLRRPSARLVAQIGSQVRYQSTQAAVATEPPLPTSNDKPSLKKPSKNVRNSTTPQPQKKVNHKLHDVSKQISQTLESNTDLTESKEIFEEGISFLREVQHDERISDRDLYSAFLPLATQLLVRAKNDGADLGEFLELFVTYRVAHQYHFTVVAANLLKNEDGKQAVYQKIIHMWVNFIEYHKLNFIPNAFVETGDSRIKYNKYQLSHLVYYAYVLSCLLQKAPYSEKDALRFFDTQKVPFYNEVKNTLLNYHVFNRLEFEKFREFLEDDRKSKMDPNSAFMLTRIKRATDRKLLDVIYNEIAEVCEKRDLKIEERIMVLLMEKYFYYDEYDQVFSMFQNIMKSGISPSIDAWNLVLRAMINPNRFSNATPKQKEEYMHKFERTLKTIQAGGLKYNVNTLSSIISAYSIAGKFDIAEDYAKQYASLGINDEAKDGILRGLIFNDKIAEAEARMQEYIKDGSDYKPNVGVMNDFLNYYFKKQNYNAIFGINDFMKQHGIEENVVTLTTMINAYFKYLVSIGKSPNLGDFLQTLKGAKSLNEHSFASVLNGLTSSANIDAARQLYKVLKRKFPRSAWIQSDMLAAELTLGDVSAAEQIFVHYITKIRNDPIIWNTMLRNVLLRDENKALEYYDKMKRAGEVQPNEFTYYFLLDYFYKKHNKEVVEKLISDLAKSSLTSYGTKLPNVLSKIHNRIVELPSSILVQIKNNQ</sequence>
<dbReference type="PANTHER" id="PTHR47942">
    <property type="entry name" value="TETRATRICOPEPTIDE REPEAT (TPR)-LIKE SUPERFAMILY PROTEIN-RELATED"/>
    <property type="match status" value="1"/>
</dbReference>
<dbReference type="Proteomes" id="UP001204833">
    <property type="component" value="Unassembled WGS sequence"/>
</dbReference>
<organism evidence="5 6">
    <name type="scientific">Candida theae</name>
    <dbReference type="NCBI Taxonomy" id="1198502"/>
    <lineage>
        <taxon>Eukaryota</taxon>
        <taxon>Fungi</taxon>
        <taxon>Dikarya</taxon>
        <taxon>Ascomycota</taxon>
        <taxon>Saccharomycotina</taxon>
        <taxon>Pichiomycetes</taxon>
        <taxon>Debaryomycetaceae</taxon>
        <taxon>Candida/Lodderomyces clade</taxon>
        <taxon>Candida</taxon>
    </lineage>
</organism>
<comment type="caution">
    <text evidence="5">The sequence shown here is derived from an EMBL/GenBank/DDBJ whole genome shotgun (WGS) entry which is preliminary data.</text>
</comment>
<reference evidence="5 6" key="1">
    <citation type="journal article" date="2022" name="DNA Res.">
        <title>Genome analysis of five recently described species of the CUG-Ser clade uncovers Candida theae as a new hybrid lineage with pathogenic potential in the Candida parapsilosis species complex.</title>
        <authorList>
            <person name="Mixao V."/>
            <person name="Del Olmo V."/>
            <person name="Hegedusova E."/>
            <person name="Saus E."/>
            <person name="Pryszcz L."/>
            <person name="Cillingova A."/>
            <person name="Nosek J."/>
            <person name="Gabaldon T."/>
        </authorList>
    </citation>
    <scope>NUCLEOTIDE SEQUENCE [LARGE SCALE GENOMIC DNA]</scope>
    <source>
        <strain evidence="5 6">CBS 12239</strain>
    </source>
</reference>
<evidence type="ECO:0000313" key="5">
    <source>
        <dbReference type="EMBL" id="KAI5957821.1"/>
    </source>
</evidence>
<keyword evidence="6" id="KW-1185">Reference proteome</keyword>
<dbReference type="InterPro" id="IPR002885">
    <property type="entry name" value="PPR_rpt"/>
</dbReference>